<gene>
    <name evidence="1" type="ORF">B0J11DRAFT_544086</name>
</gene>
<dbReference type="GO" id="GO:0030681">
    <property type="term" value="C:multimeric ribonuclease P complex"/>
    <property type="evidence" value="ECO:0007669"/>
    <property type="project" value="TreeGrafter"/>
</dbReference>
<organism evidence="1 2">
    <name type="scientific">Dendryphion nanum</name>
    <dbReference type="NCBI Taxonomy" id="256645"/>
    <lineage>
        <taxon>Eukaryota</taxon>
        <taxon>Fungi</taxon>
        <taxon>Dikarya</taxon>
        <taxon>Ascomycota</taxon>
        <taxon>Pezizomycotina</taxon>
        <taxon>Dothideomycetes</taxon>
        <taxon>Pleosporomycetidae</taxon>
        <taxon>Pleosporales</taxon>
        <taxon>Torulaceae</taxon>
        <taxon>Dendryphion</taxon>
    </lineage>
</organism>
<dbReference type="GO" id="GO:0004526">
    <property type="term" value="F:ribonuclease P activity"/>
    <property type="evidence" value="ECO:0007669"/>
    <property type="project" value="TreeGrafter"/>
</dbReference>
<dbReference type="GO" id="GO:0000171">
    <property type="term" value="F:ribonuclease MRP activity"/>
    <property type="evidence" value="ECO:0007669"/>
    <property type="project" value="TreeGrafter"/>
</dbReference>
<accession>A0A9P9D1Q5</accession>
<evidence type="ECO:0000313" key="1">
    <source>
        <dbReference type="EMBL" id="KAH7110834.1"/>
    </source>
</evidence>
<dbReference type="AlphaFoldDB" id="A0A9P9D1Q5"/>
<dbReference type="PANTHER" id="PTHR15396:SF1">
    <property type="entry name" value="RIBONUCLEASE P PROTEIN SUBUNIT P40"/>
    <property type="match status" value="1"/>
</dbReference>
<comment type="caution">
    <text evidence="1">The sequence shown here is derived from an EMBL/GenBank/DDBJ whole genome shotgun (WGS) entry which is preliminary data.</text>
</comment>
<dbReference type="PANTHER" id="PTHR15396">
    <property type="entry name" value="RIBONUCLEASE P PROTEIN SUBUNIT P40"/>
    <property type="match status" value="1"/>
</dbReference>
<evidence type="ECO:0000313" key="2">
    <source>
        <dbReference type="Proteomes" id="UP000700596"/>
    </source>
</evidence>
<name>A0A9P9D1Q5_9PLEO</name>
<dbReference type="OrthoDB" id="63112at2759"/>
<dbReference type="GO" id="GO:0000172">
    <property type="term" value="C:ribonuclease MRP complex"/>
    <property type="evidence" value="ECO:0007669"/>
    <property type="project" value="TreeGrafter"/>
</dbReference>
<dbReference type="Proteomes" id="UP000700596">
    <property type="component" value="Unassembled WGS sequence"/>
</dbReference>
<proteinExistence type="predicted"/>
<dbReference type="Pfam" id="PF08584">
    <property type="entry name" value="Ribonuc_P_40"/>
    <property type="match status" value="1"/>
</dbReference>
<dbReference type="InterPro" id="IPR013893">
    <property type="entry name" value="RNase_P_Rpp40"/>
</dbReference>
<keyword evidence="2" id="KW-1185">Reference proteome</keyword>
<dbReference type="GO" id="GO:0001682">
    <property type="term" value="P:tRNA 5'-leader removal"/>
    <property type="evidence" value="ECO:0007669"/>
    <property type="project" value="InterPro"/>
</dbReference>
<dbReference type="EMBL" id="JAGMWT010000026">
    <property type="protein sequence ID" value="KAH7110834.1"/>
    <property type="molecule type" value="Genomic_DNA"/>
</dbReference>
<reference evidence="1" key="1">
    <citation type="journal article" date="2021" name="Nat. Commun.">
        <title>Genetic determinants of endophytism in the Arabidopsis root mycobiome.</title>
        <authorList>
            <person name="Mesny F."/>
            <person name="Miyauchi S."/>
            <person name="Thiergart T."/>
            <person name="Pickel B."/>
            <person name="Atanasova L."/>
            <person name="Karlsson M."/>
            <person name="Huettel B."/>
            <person name="Barry K.W."/>
            <person name="Haridas S."/>
            <person name="Chen C."/>
            <person name="Bauer D."/>
            <person name="Andreopoulos W."/>
            <person name="Pangilinan J."/>
            <person name="LaButti K."/>
            <person name="Riley R."/>
            <person name="Lipzen A."/>
            <person name="Clum A."/>
            <person name="Drula E."/>
            <person name="Henrissat B."/>
            <person name="Kohler A."/>
            <person name="Grigoriev I.V."/>
            <person name="Martin F.M."/>
            <person name="Hacquard S."/>
        </authorList>
    </citation>
    <scope>NUCLEOTIDE SEQUENCE</scope>
    <source>
        <strain evidence="1">MPI-CAGE-CH-0243</strain>
    </source>
</reference>
<protein>
    <submittedName>
        <fullName evidence="1">Ribonuclease P 40kDa subunit-domain-containing protein</fullName>
    </submittedName>
</protein>
<sequence length="386" mass="43595">MLDIHKSTTPTSKCYFTHSLLPSYLDPSNLSRKKKPFNTINAQPFTHTLDLILPSEIHALVRDTLLQHRLHYARVHLSLLDILSGDFFSTYIKQGNIMLLSEGRRGIDNVFEYHDGMLRMELDRVTYERCGIQGVPVEDGGRKHRKERFRIETDLGAKSAVHGKKGFGRLEWAARNVLVGSWTWLLFNCVNGAGLGDKGTCDWDWESEPVAAHAPVLRHVDVEEQSLGEVKVPGLRVGDLEGLYKRSLDDGAAAMELLECLDMLALDSPRMHVDDRVDPFVSRYEVPVFETANGTFREPVAREMMRVRWRGLISPQFARQVFLVVRREGLRVGKESSDGEGGTLDREEGRWFGLSARAFAAGVGSGDGYTVMQWAGRDTLCWEMED</sequence>
<dbReference type="GO" id="GO:0000447">
    <property type="term" value="P:endonucleolytic cleavage in ITS1 to separate SSU-rRNA from 5.8S rRNA and LSU-rRNA from tricistronic rRNA transcript (SSU-rRNA, 5.8S rRNA, LSU-rRNA)"/>
    <property type="evidence" value="ECO:0007669"/>
    <property type="project" value="TreeGrafter"/>
</dbReference>